<comment type="pathway">
    <text evidence="2">Secondary metabolite biosynthesis.</text>
</comment>
<dbReference type="GO" id="GO:0005506">
    <property type="term" value="F:iron ion binding"/>
    <property type="evidence" value="ECO:0007669"/>
    <property type="project" value="InterPro"/>
</dbReference>
<evidence type="ECO:0000256" key="6">
    <source>
        <dbReference type="ARBA" id="ARBA00023002"/>
    </source>
</evidence>
<keyword evidence="4 9" id="KW-0349">Heme</keyword>
<dbReference type="GO" id="GO:0020037">
    <property type="term" value="F:heme binding"/>
    <property type="evidence" value="ECO:0007669"/>
    <property type="project" value="InterPro"/>
</dbReference>
<dbReference type="PRINTS" id="PR00463">
    <property type="entry name" value="EP450I"/>
</dbReference>
<name>A0A5M3MZD8_CONPW</name>
<dbReference type="GeneID" id="19210135"/>
<feature type="binding site" description="axial binding residue" evidence="9">
    <location>
        <position position="74"/>
    </location>
    <ligand>
        <name>heme</name>
        <dbReference type="ChEBI" id="CHEBI:30413"/>
    </ligand>
    <ligandPart>
        <name>Fe</name>
        <dbReference type="ChEBI" id="CHEBI:18248"/>
    </ligandPart>
</feature>
<evidence type="ECO:0000256" key="5">
    <source>
        <dbReference type="ARBA" id="ARBA00022723"/>
    </source>
</evidence>
<evidence type="ECO:0000256" key="2">
    <source>
        <dbReference type="ARBA" id="ARBA00005179"/>
    </source>
</evidence>
<proteinExistence type="inferred from homology"/>
<dbReference type="Pfam" id="PF00067">
    <property type="entry name" value="p450"/>
    <property type="match status" value="1"/>
</dbReference>
<keyword evidence="12" id="KW-1185">Reference proteome</keyword>
<dbReference type="OrthoDB" id="3934656at2759"/>
<comment type="similarity">
    <text evidence="3 10">Belongs to the cytochrome P450 family.</text>
</comment>
<organism evidence="11 12">
    <name type="scientific">Coniophora puteana (strain RWD-64-598)</name>
    <name type="common">Brown rot fungus</name>
    <dbReference type="NCBI Taxonomy" id="741705"/>
    <lineage>
        <taxon>Eukaryota</taxon>
        <taxon>Fungi</taxon>
        <taxon>Dikarya</taxon>
        <taxon>Basidiomycota</taxon>
        <taxon>Agaricomycotina</taxon>
        <taxon>Agaricomycetes</taxon>
        <taxon>Agaricomycetidae</taxon>
        <taxon>Boletales</taxon>
        <taxon>Coniophorineae</taxon>
        <taxon>Coniophoraceae</taxon>
        <taxon>Coniophora</taxon>
    </lineage>
</organism>
<evidence type="ECO:0000313" key="11">
    <source>
        <dbReference type="EMBL" id="EIW84512.1"/>
    </source>
</evidence>
<dbReference type="Gene3D" id="1.10.630.10">
    <property type="entry name" value="Cytochrome P450"/>
    <property type="match status" value="1"/>
</dbReference>
<dbReference type="EMBL" id="JH711575">
    <property type="protein sequence ID" value="EIW84512.1"/>
    <property type="molecule type" value="Genomic_DNA"/>
</dbReference>
<keyword evidence="8 10" id="KW-0503">Monooxygenase</keyword>
<dbReference type="PANTHER" id="PTHR46300:SF5">
    <property type="entry name" value="CYTOCHROME P450"/>
    <property type="match status" value="1"/>
</dbReference>
<dbReference type="KEGG" id="cput:CONPUDRAFT_80807"/>
<dbReference type="OMA" id="ITNTWAM"/>
<dbReference type="RefSeq" id="XP_007765524.1">
    <property type="nucleotide sequence ID" value="XM_007767334.1"/>
</dbReference>
<evidence type="ECO:0000256" key="10">
    <source>
        <dbReference type="RuleBase" id="RU000461"/>
    </source>
</evidence>
<protein>
    <submittedName>
        <fullName evidence="11">Cytochrome P450</fullName>
    </submittedName>
</protein>
<reference evidence="12" key="1">
    <citation type="journal article" date="2012" name="Science">
        <title>The Paleozoic origin of enzymatic lignin decomposition reconstructed from 31 fungal genomes.</title>
        <authorList>
            <person name="Floudas D."/>
            <person name="Binder M."/>
            <person name="Riley R."/>
            <person name="Barry K."/>
            <person name="Blanchette R.A."/>
            <person name="Henrissat B."/>
            <person name="Martinez A.T."/>
            <person name="Otillar R."/>
            <person name="Spatafora J.W."/>
            <person name="Yadav J.S."/>
            <person name="Aerts A."/>
            <person name="Benoit I."/>
            <person name="Boyd A."/>
            <person name="Carlson A."/>
            <person name="Copeland A."/>
            <person name="Coutinho P.M."/>
            <person name="de Vries R.P."/>
            <person name="Ferreira P."/>
            <person name="Findley K."/>
            <person name="Foster B."/>
            <person name="Gaskell J."/>
            <person name="Glotzer D."/>
            <person name="Gorecki P."/>
            <person name="Heitman J."/>
            <person name="Hesse C."/>
            <person name="Hori C."/>
            <person name="Igarashi K."/>
            <person name="Jurgens J.A."/>
            <person name="Kallen N."/>
            <person name="Kersten P."/>
            <person name="Kohler A."/>
            <person name="Kuees U."/>
            <person name="Kumar T.K.A."/>
            <person name="Kuo A."/>
            <person name="LaButti K."/>
            <person name="Larrondo L.F."/>
            <person name="Lindquist E."/>
            <person name="Ling A."/>
            <person name="Lombard V."/>
            <person name="Lucas S."/>
            <person name="Lundell T."/>
            <person name="Martin R."/>
            <person name="McLaughlin D.J."/>
            <person name="Morgenstern I."/>
            <person name="Morin E."/>
            <person name="Murat C."/>
            <person name="Nagy L.G."/>
            <person name="Nolan M."/>
            <person name="Ohm R.A."/>
            <person name="Patyshakuliyeva A."/>
            <person name="Rokas A."/>
            <person name="Ruiz-Duenas F.J."/>
            <person name="Sabat G."/>
            <person name="Salamov A."/>
            <person name="Samejima M."/>
            <person name="Schmutz J."/>
            <person name="Slot J.C."/>
            <person name="St John F."/>
            <person name="Stenlid J."/>
            <person name="Sun H."/>
            <person name="Sun S."/>
            <person name="Syed K."/>
            <person name="Tsang A."/>
            <person name="Wiebenga A."/>
            <person name="Young D."/>
            <person name="Pisabarro A."/>
            <person name="Eastwood D.C."/>
            <person name="Martin F."/>
            <person name="Cullen D."/>
            <person name="Grigoriev I.V."/>
            <person name="Hibbett D.S."/>
        </authorList>
    </citation>
    <scope>NUCLEOTIDE SEQUENCE [LARGE SCALE GENOMIC DNA]</scope>
    <source>
        <strain evidence="12">RWD-64-598 SS2</strain>
    </source>
</reference>
<sequence length="89" mass="10123">MGIPHNTTEDNIDIYEGDFTSKDTPIIVNVWAITRDESRFPEPEEFRPERFLTQQGTLTGETPDFVFGFGRRVCPGRYLADASVWIGVV</sequence>
<evidence type="ECO:0000256" key="7">
    <source>
        <dbReference type="ARBA" id="ARBA00023004"/>
    </source>
</evidence>
<dbReference type="GO" id="GO:0004497">
    <property type="term" value="F:monooxygenase activity"/>
    <property type="evidence" value="ECO:0007669"/>
    <property type="project" value="UniProtKB-KW"/>
</dbReference>
<dbReference type="InterPro" id="IPR001128">
    <property type="entry name" value="Cyt_P450"/>
</dbReference>
<evidence type="ECO:0000256" key="4">
    <source>
        <dbReference type="ARBA" id="ARBA00022617"/>
    </source>
</evidence>
<keyword evidence="7 9" id="KW-0408">Iron</keyword>
<dbReference type="PROSITE" id="PS00086">
    <property type="entry name" value="CYTOCHROME_P450"/>
    <property type="match status" value="1"/>
</dbReference>
<dbReference type="GO" id="GO:0016705">
    <property type="term" value="F:oxidoreductase activity, acting on paired donors, with incorporation or reduction of molecular oxygen"/>
    <property type="evidence" value="ECO:0007669"/>
    <property type="project" value="InterPro"/>
</dbReference>
<evidence type="ECO:0000313" key="12">
    <source>
        <dbReference type="Proteomes" id="UP000053558"/>
    </source>
</evidence>
<comment type="caution">
    <text evidence="11">The sequence shown here is derived from an EMBL/GenBank/DDBJ whole genome shotgun (WGS) entry which is preliminary data.</text>
</comment>
<comment type="cofactor">
    <cofactor evidence="1 9">
        <name>heme</name>
        <dbReference type="ChEBI" id="CHEBI:30413"/>
    </cofactor>
</comment>
<accession>A0A5M3MZD8</accession>
<evidence type="ECO:0000256" key="8">
    <source>
        <dbReference type="ARBA" id="ARBA00023033"/>
    </source>
</evidence>
<evidence type="ECO:0000256" key="1">
    <source>
        <dbReference type="ARBA" id="ARBA00001971"/>
    </source>
</evidence>
<dbReference type="InterPro" id="IPR036396">
    <property type="entry name" value="Cyt_P450_sf"/>
</dbReference>
<dbReference type="PANTHER" id="PTHR46300">
    <property type="entry name" value="P450, PUTATIVE (EUROFUNG)-RELATED-RELATED"/>
    <property type="match status" value="1"/>
</dbReference>
<dbReference type="InterPro" id="IPR017972">
    <property type="entry name" value="Cyt_P450_CS"/>
</dbReference>
<dbReference type="Proteomes" id="UP000053558">
    <property type="component" value="Unassembled WGS sequence"/>
</dbReference>
<dbReference type="InterPro" id="IPR002401">
    <property type="entry name" value="Cyt_P450_E_grp-I"/>
</dbReference>
<dbReference type="SUPFAM" id="SSF48264">
    <property type="entry name" value="Cytochrome P450"/>
    <property type="match status" value="1"/>
</dbReference>
<keyword evidence="5 9" id="KW-0479">Metal-binding</keyword>
<evidence type="ECO:0000256" key="3">
    <source>
        <dbReference type="ARBA" id="ARBA00010617"/>
    </source>
</evidence>
<keyword evidence="6 10" id="KW-0560">Oxidoreductase</keyword>
<evidence type="ECO:0000256" key="9">
    <source>
        <dbReference type="PIRSR" id="PIRSR602401-1"/>
    </source>
</evidence>
<dbReference type="InterPro" id="IPR050364">
    <property type="entry name" value="Cytochrome_P450_fung"/>
</dbReference>
<gene>
    <name evidence="11" type="ORF">CONPUDRAFT_80807</name>
</gene>
<dbReference type="AlphaFoldDB" id="A0A5M3MZD8"/>